<keyword evidence="7 8" id="KW-0472">Membrane</keyword>
<evidence type="ECO:0000256" key="1">
    <source>
        <dbReference type="ARBA" id="ARBA00004651"/>
    </source>
</evidence>
<keyword evidence="5 8" id="KW-0812">Transmembrane</keyword>
<evidence type="ECO:0000256" key="8">
    <source>
        <dbReference type="SAM" id="Phobius"/>
    </source>
</evidence>
<name>A0ABW0WFG4_STRNO</name>
<dbReference type="PIRSF" id="PIRSF006603">
    <property type="entry name" value="DinF"/>
    <property type="match status" value="1"/>
</dbReference>
<feature type="transmembrane region" description="Helical" evidence="8">
    <location>
        <begin position="141"/>
        <end position="162"/>
    </location>
</feature>
<evidence type="ECO:0000256" key="7">
    <source>
        <dbReference type="ARBA" id="ARBA00023136"/>
    </source>
</evidence>
<feature type="transmembrane region" description="Helical" evidence="8">
    <location>
        <begin position="244"/>
        <end position="263"/>
    </location>
</feature>
<proteinExistence type="inferred from homology"/>
<evidence type="ECO:0000256" key="4">
    <source>
        <dbReference type="ARBA" id="ARBA00022475"/>
    </source>
</evidence>
<dbReference type="InterPro" id="IPR048279">
    <property type="entry name" value="MdtK-like"/>
</dbReference>
<keyword evidence="10" id="KW-1185">Reference proteome</keyword>
<keyword evidence="6 8" id="KW-1133">Transmembrane helix</keyword>
<keyword evidence="3" id="KW-0813">Transport</keyword>
<dbReference type="Pfam" id="PF01554">
    <property type="entry name" value="MatE"/>
    <property type="match status" value="2"/>
</dbReference>
<feature type="transmembrane region" description="Helical" evidence="8">
    <location>
        <begin position="197"/>
        <end position="217"/>
    </location>
</feature>
<comment type="subcellular location">
    <subcellularLocation>
        <location evidence="1">Cell membrane</location>
        <topology evidence="1">Multi-pass membrane protein</topology>
    </subcellularLocation>
</comment>
<evidence type="ECO:0000256" key="6">
    <source>
        <dbReference type="ARBA" id="ARBA00022989"/>
    </source>
</evidence>
<feature type="transmembrane region" description="Helical" evidence="8">
    <location>
        <begin position="100"/>
        <end position="121"/>
    </location>
</feature>
<comment type="caution">
    <text evidence="9">The sequence shown here is derived from an EMBL/GenBank/DDBJ whole genome shotgun (WGS) entry which is preliminary data.</text>
</comment>
<accession>A0ABW0WFG4</accession>
<protein>
    <submittedName>
        <fullName evidence="9">MATE family efflux transporter</fullName>
    </submittedName>
</protein>
<feature type="transmembrane region" description="Helical" evidence="8">
    <location>
        <begin position="352"/>
        <end position="373"/>
    </location>
</feature>
<evidence type="ECO:0000313" key="10">
    <source>
        <dbReference type="Proteomes" id="UP001596065"/>
    </source>
</evidence>
<dbReference type="CDD" id="cd13136">
    <property type="entry name" value="MATE_DinF_like"/>
    <property type="match status" value="1"/>
</dbReference>
<feature type="transmembrane region" description="Helical" evidence="8">
    <location>
        <begin position="169"/>
        <end position="191"/>
    </location>
</feature>
<evidence type="ECO:0000256" key="2">
    <source>
        <dbReference type="ARBA" id="ARBA00010199"/>
    </source>
</evidence>
<dbReference type="EMBL" id="JBHSOE010000018">
    <property type="protein sequence ID" value="MFC5656513.1"/>
    <property type="molecule type" value="Genomic_DNA"/>
</dbReference>
<feature type="transmembrane region" description="Helical" evidence="8">
    <location>
        <begin position="413"/>
        <end position="431"/>
    </location>
</feature>
<dbReference type="PANTHER" id="PTHR42893">
    <property type="entry name" value="PROTEIN DETOXIFICATION 44, CHLOROPLASTIC-RELATED"/>
    <property type="match status" value="1"/>
</dbReference>
<feature type="transmembrane region" description="Helical" evidence="8">
    <location>
        <begin position="320"/>
        <end position="340"/>
    </location>
</feature>
<sequence length="445" mass="45498">MTQAPDIAQATRRRHDREIVALAIPAFGALVAEPLFVMADSAIVGHLGTAQLAGLGIASALLTTAVSVFIFLAYATTAAVARRVGAGDLPAAIRQGMDGIWLALLLGIAVIAVFLPLAPVIIDLFGASSTAAPYATSYLRISALGIPPMLIVLAATGVLRGLHDTRTPLYVAVGGFVTNAALNAGLVYGAGLGIAGSAWGTVIAQCGMAAVYLTVVVRGARRHGASLRPDAAGIRASAQAGVPLLVRTLSLRAMTMIATGVAARLGDADIAAHQIILSLWNLLSFALDAIAIAGQAIIGRYLGADDAQGARQACRRMVQWGIATGVVLGVLVVVARPLFLPLFTGDSGVKDAALPALLLVALAQPVCGIVFVLDGVLMGAGDGPYLAGAMVVTLAVFAPVALLVPTLGGGLTAVWAAMALMMTVRMLTLWLRTRSGRWIVTGATR</sequence>
<organism evidence="9 10">
    <name type="scientific">Streptomyces nogalater</name>
    <dbReference type="NCBI Taxonomy" id="38314"/>
    <lineage>
        <taxon>Bacteria</taxon>
        <taxon>Bacillati</taxon>
        <taxon>Actinomycetota</taxon>
        <taxon>Actinomycetes</taxon>
        <taxon>Kitasatosporales</taxon>
        <taxon>Streptomycetaceae</taxon>
        <taxon>Streptomyces</taxon>
    </lineage>
</organism>
<feature type="transmembrane region" description="Helical" evidence="8">
    <location>
        <begin position="275"/>
        <end position="299"/>
    </location>
</feature>
<evidence type="ECO:0000256" key="3">
    <source>
        <dbReference type="ARBA" id="ARBA00022448"/>
    </source>
</evidence>
<feature type="transmembrane region" description="Helical" evidence="8">
    <location>
        <begin position="57"/>
        <end position="80"/>
    </location>
</feature>
<comment type="similarity">
    <text evidence="2">Belongs to the multi antimicrobial extrusion (MATE) (TC 2.A.66.1) family.</text>
</comment>
<dbReference type="InterPro" id="IPR044644">
    <property type="entry name" value="DinF-like"/>
</dbReference>
<dbReference type="Proteomes" id="UP001596065">
    <property type="component" value="Unassembled WGS sequence"/>
</dbReference>
<feature type="transmembrane region" description="Helical" evidence="8">
    <location>
        <begin position="385"/>
        <end position="407"/>
    </location>
</feature>
<dbReference type="PANTHER" id="PTHR42893:SF46">
    <property type="entry name" value="PROTEIN DETOXIFICATION 44, CHLOROPLASTIC"/>
    <property type="match status" value="1"/>
</dbReference>
<evidence type="ECO:0000313" key="9">
    <source>
        <dbReference type="EMBL" id="MFC5656513.1"/>
    </source>
</evidence>
<dbReference type="RefSeq" id="WP_344346983.1">
    <property type="nucleotide sequence ID" value="NZ_BAAASM010000006.1"/>
</dbReference>
<gene>
    <name evidence="9" type="ORF">ACFP3J_13575</name>
</gene>
<reference evidence="10" key="1">
    <citation type="journal article" date="2019" name="Int. J. Syst. Evol. Microbiol.">
        <title>The Global Catalogue of Microorganisms (GCM) 10K type strain sequencing project: providing services to taxonomists for standard genome sequencing and annotation.</title>
        <authorList>
            <consortium name="The Broad Institute Genomics Platform"/>
            <consortium name="The Broad Institute Genome Sequencing Center for Infectious Disease"/>
            <person name="Wu L."/>
            <person name="Ma J."/>
        </authorList>
    </citation>
    <scope>NUCLEOTIDE SEQUENCE [LARGE SCALE GENOMIC DNA]</scope>
    <source>
        <strain evidence="10">KCTC 5701</strain>
    </source>
</reference>
<keyword evidence="4" id="KW-1003">Cell membrane</keyword>
<feature type="transmembrane region" description="Helical" evidence="8">
    <location>
        <begin position="19"/>
        <end position="37"/>
    </location>
</feature>
<dbReference type="InterPro" id="IPR002528">
    <property type="entry name" value="MATE_fam"/>
</dbReference>
<evidence type="ECO:0000256" key="5">
    <source>
        <dbReference type="ARBA" id="ARBA00022692"/>
    </source>
</evidence>
<dbReference type="NCBIfam" id="TIGR00797">
    <property type="entry name" value="matE"/>
    <property type="match status" value="1"/>
</dbReference>